<evidence type="ECO:0000256" key="1">
    <source>
        <dbReference type="SAM" id="MobiDB-lite"/>
    </source>
</evidence>
<accession>A0A516PU56</accession>
<keyword evidence="3" id="KW-0732">Signal</keyword>
<evidence type="ECO:0000313" key="4">
    <source>
        <dbReference type="EMBL" id="QDP94736.1"/>
    </source>
</evidence>
<evidence type="ECO:0000256" key="2">
    <source>
        <dbReference type="SAM" id="Phobius"/>
    </source>
</evidence>
<dbReference type="EMBL" id="CP041692">
    <property type="protein sequence ID" value="QDP94736.1"/>
    <property type="molecule type" value="Genomic_DNA"/>
</dbReference>
<dbReference type="Proteomes" id="UP000319263">
    <property type="component" value="Chromosome"/>
</dbReference>
<feature type="compositionally biased region" description="Acidic residues" evidence="1">
    <location>
        <begin position="722"/>
        <end position="742"/>
    </location>
</feature>
<feature type="transmembrane region" description="Helical" evidence="2">
    <location>
        <begin position="690"/>
        <end position="709"/>
    </location>
</feature>
<protein>
    <recommendedName>
        <fullName evidence="6">Secreted protein</fullName>
    </recommendedName>
</protein>
<name>A0A516PU56_9ACTN</name>
<feature type="region of interest" description="Disordered" evidence="1">
    <location>
        <begin position="716"/>
        <end position="761"/>
    </location>
</feature>
<gene>
    <name evidence="4" type="ORF">FOE78_01320</name>
</gene>
<dbReference type="OrthoDB" id="5185072at2"/>
<dbReference type="Pfam" id="PF19516">
    <property type="entry name" value="DUF6049"/>
    <property type="match status" value="2"/>
</dbReference>
<proteinExistence type="predicted"/>
<feature type="chain" id="PRO_5038711868" description="Secreted protein" evidence="3">
    <location>
        <begin position="39"/>
        <end position="761"/>
    </location>
</feature>
<evidence type="ECO:0000313" key="5">
    <source>
        <dbReference type="Proteomes" id="UP000319263"/>
    </source>
</evidence>
<reference evidence="4 5" key="1">
    <citation type="submission" date="2019-07" db="EMBL/GenBank/DDBJ databases">
        <title>Microlunatus dokdonensis sp. nov. isolated from the rhizospheric soil of the wild plant Elymus tsukushiensis.</title>
        <authorList>
            <person name="Ghim S.-Y."/>
            <person name="Hwang Y.-J."/>
            <person name="Son J.-S."/>
            <person name="Shin J.-H."/>
        </authorList>
    </citation>
    <scope>NUCLEOTIDE SEQUENCE [LARGE SCALE GENOMIC DNA]</scope>
    <source>
        <strain evidence="4 5">KUDC0627</strain>
    </source>
</reference>
<dbReference type="InterPro" id="IPR046112">
    <property type="entry name" value="DUF6049"/>
</dbReference>
<feature type="compositionally biased region" description="Basic and acidic residues" evidence="1">
    <location>
        <begin position="745"/>
        <end position="755"/>
    </location>
</feature>
<organism evidence="4 5">
    <name type="scientific">Microlunatus elymi</name>
    <dbReference type="NCBI Taxonomy" id="2596828"/>
    <lineage>
        <taxon>Bacteria</taxon>
        <taxon>Bacillati</taxon>
        <taxon>Actinomycetota</taxon>
        <taxon>Actinomycetes</taxon>
        <taxon>Propionibacteriales</taxon>
        <taxon>Propionibacteriaceae</taxon>
        <taxon>Microlunatus</taxon>
    </lineage>
</organism>
<dbReference type="RefSeq" id="WP_143984725.1">
    <property type="nucleotide sequence ID" value="NZ_CP041692.1"/>
</dbReference>
<evidence type="ECO:0008006" key="6">
    <source>
        <dbReference type="Google" id="ProtNLM"/>
    </source>
</evidence>
<keyword evidence="2" id="KW-0472">Membrane</keyword>
<dbReference type="KEGG" id="mik:FOE78_01320"/>
<keyword evidence="2" id="KW-0812">Transmembrane</keyword>
<evidence type="ECO:0000256" key="3">
    <source>
        <dbReference type="SAM" id="SignalP"/>
    </source>
</evidence>
<keyword evidence="5" id="KW-1185">Reference proteome</keyword>
<keyword evidence="2" id="KW-1133">Transmembrane helix</keyword>
<dbReference type="AlphaFoldDB" id="A0A516PU56"/>
<feature type="signal peptide" evidence="3">
    <location>
        <begin position="1"/>
        <end position="38"/>
    </location>
</feature>
<sequence length="761" mass="79948">MRDGRWAGSGRCVVRKNSATLLALLLAALLGIASAAVANPARADADSGADVSIALSRLSPSIAHSDSTVVFEGTVTNTSDQPLSRLQATIWRDLTPITTRSELDTVNSSAPTDPVGARMYSSDTPNAFQDLYTDAAPDLAPGQSKKFRISAKASDLFESTTPASGIYLVGVQVREDGVSTVGRTRTYLPVVSDQSSNGLQPGQSQIGTSTLVELTATPTMTRTGVFTDDRLADQLAPGGRLDALLSAAEKPNTSYVVDPNLIAELRSMRAGYQVVDEDGHKTAGTGQDLATDWLNRFTAMQASHDGFQLLYADADLTSLVHAGRLDIVEQGQQAAARVPETKDLPLLVTPAGGAADRPTLSAAKQLGARAILLADDNVGDLGPVVSADNSPTILSYDTEASTGPGPDPRDTEVQLRQAGLADSYIDSVSGEDPSTLGRLRLVRNADEAGSETAVQTAPWLTPRSVADLLNDPTTPLGNRLSYPDADGKDELTGRQLNKIDQLTGDLTTYQHLLARPGNLGVLIEQSGARAASSSWRNHRKAMSEFVEAQRRLLTSVTGTSLSLDDLIDGDAVRVESNPQITLTGSSATVPVTIVNTLDVPISVQLVASSANQSRLRLEDVGAADINSGKAIPPGCDTPAPDCKPSRVPVQVPAHADANGDLPVTLRLETRQGEDVGRPQTIRVNATQAGLVGWVIAVAAGIVLLGTVVLRIRQVARERGESEPDASDTEPDDSDTGPDDTGTEAETGRAEPEHSTDGLPRG</sequence>